<name>L0DF92_SINAD</name>
<dbReference type="OrthoDB" id="92689at203682"/>
<gene>
    <name evidence="1" type="ordered locus">Sinac_3254</name>
</gene>
<protein>
    <submittedName>
        <fullName evidence="1">Uncharacterized protein</fullName>
    </submittedName>
</protein>
<dbReference type="KEGG" id="saci:Sinac_3254"/>
<evidence type="ECO:0000313" key="2">
    <source>
        <dbReference type="Proteomes" id="UP000010798"/>
    </source>
</evidence>
<organism evidence="1 2">
    <name type="scientific">Singulisphaera acidiphila (strain ATCC BAA-1392 / DSM 18658 / VKM B-2454 / MOB10)</name>
    <dbReference type="NCBI Taxonomy" id="886293"/>
    <lineage>
        <taxon>Bacteria</taxon>
        <taxon>Pseudomonadati</taxon>
        <taxon>Planctomycetota</taxon>
        <taxon>Planctomycetia</taxon>
        <taxon>Isosphaerales</taxon>
        <taxon>Isosphaeraceae</taxon>
        <taxon>Singulisphaera</taxon>
    </lineage>
</organism>
<accession>L0DF92</accession>
<dbReference type="HOGENOM" id="CLU_2452979_0_0_0"/>
<keyword evidence="2" id="KW-1185">Reference proteome</keyword>
<proteinExistence type="predicted"/>
<sequence>MQREAQAWILLDRAKQRQLTTTAFAMGISLRQIEERLYWNPHPFGSGPRKDLCPYQRLGLKLTSYDFWELLRSDPTEWTQQLSTEGNTE</sequence>
<dbReference type="Proteomes" id="UP000010798">
    <property type="component" value="Chromosome"/>
</dbReference>
<evidence type="ECO:0000313" key="1">
    <source>
        <dbReference type="EMBL" id="AGA27525.1"/>
    </source>
</evidence>
<dbReference type="AlphaFoldDB" id="L0DF92"/>
<dbReference type="STRING" id="886293.Sinac_3254"/>
<dbReference type="EMBL" id="CP003364">
    <property type="protein sequence ID" value="AGA27525.1"/>
    <property type="molecule type" value="Genomic_DNA"/>
</dbReference>
<reference evidence="1 2" key="1">
    <citation type="submission" date="2012-02" db="EMBL/GenBank/DDBJ databases">
        <title>Complete sequence of chromosome of Singulisphaera acidiphila DSM 18658.</title>
        <authorList>
            <consortium name="US DOE Joint Genome Institute (JGI-PGF)"/>
            <person name="Lucas S."/>
            <person name="Copeland A."/>
            <person name="Lapidus A."/>
            <person name="Glavina del Rio T."/>
            <person name="Dalin E."/>
            <person name="Tice H."/>
            <person name="Bruce D."/>
            <person name="Goodwin L."/>
            <person name="Pitluck S."/>
            <person name="Peters L."/>
            <person name="Ovchinnikova G."/>
            <person name="Chertkov O."/>
            <person name="Kyrpides N."/>
            <person name="Mavromatis K."/>
            <person name="Ivanova N."/>
            <person name="Brettin T."/>
            <person name="Detter J.C."/>
            <person name="Han C."/>
            <person name="Larimer F."/>
            <person name="Land M."/>
            <person name="Hauser L."/>
            <person name="Markowitz V."/>
            <person name="Cheng J.-F."/>
            <person name="Hugenholtz P."/>
            <person name="Woyke T."/>
            <person name="Wu D."/>
            <person name="Tindall B."/>
            <person name="Pomrenke H."/>
            <person name="Brambilla E."/>
            <person name="Klenk H.-P."/>
            <person name="Eisen J.A."/>
        </authorList>
    </citation>
    <scope>NUCLEOTIDE SEQUENCE [LARGE SCALE GENOMIC DNA]</scope>
    <source>
        <strain evidence="2">ATCC BAA-1392 / DSM 18658 / VKM B-2454 / MOB10</strain>
    </source>
</reference>